<dbReference type="Proteomes" id="UP001250214">
    <property type="component" value="Unassembled WGS sequence"/>
</dbReference>
<evidence type="ECO:0000256" key="4">
    <source>
        <dbReference type="ARBA" id="ARBA00022475"/>
    </source>
</evidence>
<dbReference type="GO" id="GO:0006508">
    <property type="term" value="P:proteolysis"/>
    <property type="evidence" value="ECO:0007669"/>
    <property type="project" value="UniProtKB-KW"/>
</dbReference>
<evidence type="ECO:0000256" key="10">
    <source>
        <dbReference type="ARBA" id="ARBA00022989"/>
    </source>
</evidence>
<evidence type="ECO:0000313" key="17">
    <source>
        <dbReference type="Proteomes" id="UP001250214"/>
    </source>
</evidence>
<feature type="transmembrane region" description="Helical" evidence="14">
    <location>
        <begin position="174"/>
        <end position="196"/>
    </location>
</feature>
<keyword evidence="4" id="KW-1003">Cell membrane</keyword>
<dbReference type="GO" id="GO:0008233">
    <property type="term" value="F:peptidase activity"/>
    <property type="evidence" value="ECO:0007669"/>
    <property type="project" value="UniProtKB-KW"/>
</dbReference>
<organism evidence="16 17">
    <name type="scientific">Lipingzhangella rawalii</name>
    <dbReference type="NCBI Taxonomy" id="2055835"/>
    <lineage>
        <taxon>Bacteria</taxon>
        <taxon>Bacillati</taxon>
        <taxon>Actinomycetota</taxon>
        <taxon>Actinomycetes</taxon>
        <taxon>Streptosporangiales</taxon>
        <taxon>Nocardiopsidaceae</taxon>
        <taxon>Lipingzhangella</taxon>
    </lineage>
</organism>
<keyword evidence="7" id="KW-0479">Metal-binding</keyword>
<gene>
    <name evidence="16" type="ORF">RIF23_17465</name>
</gene>
<evidence type="ECO:0000259" key="15">
    <source>
        <dbReference type="Pfam" id="PF02163"/>
    </source>
</evidence>
<feature type="compositionally biased region" description="Basic and acidic residues" evidence="13">
    <location>
        <begin position="26"/>
        <end position="35"/>
    </location>
</feature>
<evidence type="ECO:0000256" key="13">
    <source>
        <dbReference type="SAM" id="MobiDB-lite"/>
    </source>
</evidence>
<evidence type="ECO:0000256" key="12">
    <source>
        <dbReference type="ARBA" id="ARBA00023136"/>
    </source>
</evidence>
<accession>A0ABU2H9T1</accession>
<feature type="transmembrane region" description="Helical" evidence="14">
    <location>
        <begin position="217"/>
        <end position="242"/>
    </location>
</feature>
<evidence type="ECO:0000256" key="6">
    <source>
        <dbReference type="ARBA" id="ARBA00022692"/>
    </source>
</evidence>
<keyword evidence="6 14" id="KW-0812">Transmembrane</keyword>
<dbReference type="CDD" id="cd06158">
    <property type="entry name" value="S2P-M50_like_1"/>
    <property type="match status" value="1"/>
</dbReference>
<proteinExistence type="inferred from homology"/>
<evidence type="ECO:0000256" key="3">
    <source>
        <dbReference type="ARBA" id="ARBA00007931"/>
    </source>
</evidence>
<dbReference type="InterPro" id="IPR008915">
    <property type="entry name" value="Peptidase_M50"/>
</dbReference>
<evidence type="ECO:0000313" key="16">
    <source>
        <dbReference type="EMBL" id="MDS1272081.1"/>
    </source>
</evidence>
<feature type="region of interest" description="Disordered" evidence="13">
    <location>
        <begin position="1"/>
        <end position="72"/>
    </location>
</feature>
<dbReference type="PANTHER" id="PTHR35864:SF1">
    <property type="entry name" value="ZINC METALLOPROTEASE YWHC-RELATED"/>
    <property type="match status" value="1"/>
</dbReference>
<feature type="transmembrane region" description="Helical" evidence="14">
    <location>
        <begin position="297"/>
        <end position="317"/>
    </location>
</feature>
<evidence type="ECO:0000256" key="7">
    <source>
        <dbReference type="ARBA" id="ARBA00022723"/>
    </source>
</evidence>
<evidence type="ECO:0000256" key="14">
    <source>
        <dbReference type="SAM" id="Phobius"/>
    </source>
</evidence>
<keyword evidence="8" id="KW-0378">Hydrolase</keyword>
<dbReference type="RefSeq" id="WP_310913624.1">
    <property type="nucleotide sequence ID" value="NZ_JAVLVT010000009.1"/>
</dbReference>
<sequence>MSTGEGQPRAEAAESAETEEAAETAHPQDPEHPDADAEVVTWEDSGPQDRADRGRLRQGGHRHDEAGPGDDAAVITESEPAADSPDGVETAAGPPRASMLPSPLVLLMFGLACLGGWMAWTRLDIGPFVLVLCAWMVSVALHEWAHALLAHRFGVPGLRGGGLITMNPLRYQEAFARFVLPVVILVVGGLGMTGPAPRAGAAADDGGKQPAPLRRSLIAAVGPAVNLVLAGVFLLPVVLVLGTNPTDSWFWSSLVFLAALQFTAAVIALLPVPGLDGFAVLAPWLPQRIQQRCGPGAPGAANLGVFAVVAVFAVVWFPPVHAELVNGLFSLTSAVGVDPLLLGLGQAAFPFWNN</sequence>
<keyword evidence="12 14" id="KW-0472">Membrane</keyword>
<comment type="subcellular location">
    <subcellularLocation>
        <location evidence="2">Cell membrane</location>
        <topology evidence="2">Multi-pass membrane protein</topology>
    </subcellularLocation>
</comment>
<comment type="similarity">
    <text evidence="3">Belongs to the peptidase M50B family.</text>
</comment>
<name>A0ABU2H9T1_9ACTN</name>
<evidence type="ECO:0000256" key="8">
    <source>
        <dbReference type="ARBA" id="ARBA00022801"/>
    </source>
</evidence>
<reference evidence="17" key="1">
    <citation type="submission" date="2023-07" db="EMBL/GenBank/DDBJ databases">
        <title>Novel species in the genus Lipingzhangella isolated from Sambhar Salt Lake.</title>
        <authorList>
            <person name="Jiya N."/>
            <person name="Kajale S."/>
            <person name="Sharma A."/>
        </authorList>
    </citation>
    <scope>NUCLEOTIDE SEQUENCE [LARGE SCALE GENOMIC DNA]</scope>
    <source>
        <strain evidence="17">LS1_29</strain>
    </source>
</reference>
<keyword evidence="10 14" id="KW-1133">Transmembrane helix</keyword>
<feature type="transmembrane region" description="Helical" evidence="14">
    <location>
        <begin position="128"/>
        <end position="154"/>
    </location>
</feature>
<feature type="transmembrane region" description="Helical" evidence="14">
    <location>
        <begin position="254"/>
        <end position="285"/>
    </location>
</feature>
<dbReference type="PANTHER" id="PTHR35864">
    <property type="entry name" value="ZINC METALLOPROTEASE MJ0611-RELATED"/>
    <property type="match status" value="1"/>
</dbReference>
<keyword evidence="11" id="KW-0482">Metalloprotease</keyword>
<evidence type="ECO:0000256" key="2">
    <source>
        <dbReference type="ARBA" id="ARBA00004651"/>
    </source>
</evidence>
<dbReference type="Pfam" id="PF02163">
    <property type="entry name" value="Peptidase_M50"/>
    <property type="match status" value="1"/>
</dbReference>
<evidence type="ECO:0000256" key="9">
    <source>
        <dbReference type="ARBA" id="ARBA00022833"/>
    </source>
</evidence>
<keyword evidence="9" id="KW-0862">Zinc</keyword>
<evidence type="ECO:0000256" key="1">
    <source>
        <dbReference type="ARBA" id="ARBA00001947"/>
    </source>
</evidence>
<dbReference type="EMBL" id="JAVLVT010000009">
    <property type="protein sequence ID" value="MDS1272081.1"/>
    <property type="molecule type" value="Genomic_DNA"/>
</dbReference>
<evidence type="ECO:0000256" key="5">
    <source>
        <dbReference type="ARBA" id="ARBA00022670"/>
    </source>
</evidence>
<dbReference type="InterPro" id="IPR044537">
    <property type="entry name" value="Rip2-like"/>
</dbReference>
<dbReference type="InterPro" id="IPR052348">
    <property type="entry name" value="Metallopeptidase_M50B"/>
</dbReference>
<feature type="compositionally biased region" description="Basic and acidic residues" evidence="13">
    <location>
        <begin position="47"/>
        <end position="66"/>
    </location>
</feature>
<comment type="cofactor">
    <cofactor evidence="1">
        <name>Zn(2+)</name>
        <dbReference type="ChEBI" id="CHEBI:29105"/>
    </cofactor>
</comment>
<feature type="transmembrane region" description="Helical" evidence="14">
    <location>
        <begin position="104"/>
        <end position="121"/>
    </location>
</feature>
<protein>
    <submittedName>
        <fullName evidence="16">Site-2 protease family protein</fullName>
    </submittedName>
</protein>
<comment type="caution">
    <text evidence="16">The sequence shown here is derived from an EMBL/GenBank/DDBJ whole genome shotgun (WGS) entry which is preliminary data.</text>
</comment>
<evidence type="ECO:0000256" key="11">
    <source>
        <dbReference type="ARBA" id="ARBA00023049"/>
    </source>
</evidence>
<feature type="domain" description="Peptidase M50" evidence="15">
    <location>
        <begin position="133"/>
        <end position="242"/>
    </location>
</feature>
<feature type="transmembrane region" description="Helical" evidence="14">
    <location>
        <begin position="329"/>
        <end position="352"/>
    </location>
</feature>
<keyword evidence="17" id="KW-1185">Reference proteome</keyword>
<keyword evidence="5 16" id="KW-0645">Protease</keyword>